<dbReference type="InterPro" id="IPR000719">
    <property type="entry name" value="Prot_kinase_dom"/>
</dbReference>
<keyword evidence="11" id="KW-0325">Glycoprotein</keyword>
<dbReference type="Gene3D" id="1.10.510.10">
    <property type="entry name" value="Transferase(Phosphotransferase) domain 1"/>
    <property type="match status" value="1"/>
</dbReference>
<gene>
    <name evidence="16" type="ORF">AAHA92_31939</name>
</gene>
<evidence type="ECO:0000256" key="2">
    <source>
        <dbReference type="ARBA" id="ARBA00022527"/>
    </source>
</evidence>
<dbReference type="InterPro" id="IPR008271">
    <property type="entry name" value="Ser/Thr_kinase_AS"/>
</dbReference>
<dbReference type="FunFam" id="1.10.510.10:FF:000590">
    <property type="entry name" value="PR5-like receptor kinase"/>
    <property type="match status" value="1"/>
</dbReference>
<evidence type="ECO:0000256" key="3">
    <source>
        <dbReference type="ARBA" id="ARBA00022679"/>
    </source>
</evidence>
<sequence length="615" mass="69087">MAKTKILLFLLSCNLLLPKINSKCPKSFTCGNLGPLNFPFTKSSNCGLFLVDGCDSGSPQLRLSPEKFGLEQGEYNFVGNNLSTNEFTIFDGSRQKRLSDKSCNFFQNISLSQSPFVSFTFSPNITFFTCWNATIDPNVQDYFQNHHYHARCQGPPTVYYRTLGQYVPINSSVPATCSTGQLPTKSNRVTRELFDELSAEFTLKWDVSHECYDCYGRGGQCVSDNLNKFKCREGHTRLRKIIFIGGITIASLTSSLMIVCLFNRRKRAKAKQDRDRDIELFLKDNGNLVPMRYKYSNIKKMTNSFSENLGRGGFGSVYKGQFPDGRPVAVKVLNESNGNGEDFMNEVASISRTSHVNIVALLGFCFEGSKRALIYDFMPNGSLEKFIGDNASSYQESTLGWDKLFEIALGVARGLEYLHQGCNTRILHLDIKPQNILLDEDMNPRISDFGLAKMCPNRSSIVSMLVARGTIGYIAPEVFSRNFGEVSYKSDVYSYGMLVLEMVGGRTTTVDRRDVDCTSEIYFPTYLYKQIEMNAEREGDLAGALSGEDECQRVKRNLIIVGLWCIQTIPKDRPSMTRVVEMLEGKVIQSLEVPPKPYLYSPPRATPSYSASESL</sequence>
<organism evidence="16 17">
    <name type="scientific">Salvia divinorum</name>
    <name type="common">Maria pastora</name>
    <name type="synonym">Diviner's sage</name>
    <dbReference type="NCBI Taxonomy" id="28513"/>
    <lineage>
        <taxon>Eukaryota</taxon>
        <taxon>Viridiplantae</taxon>
        <taxon>Streptophyta</taxon>
        <taxon>Embryophyta</taxon>
        <taxon>Tracheophyta</taxon>
        <taxon>Spermatophyta</taxon>
        <taxon>Magnoliopsida</taxon>
        <taxon>eudicotyledons</taxon>
        <taxon>Gunneridae</taxon>
        <taxon>Pentapetalae</taxon>
        <taxon>asterids</taxon>
        <taxon>lamiids</taxon>
        <taxon>Lamiales</taxon>
        <taxon>Lamiaceae</taxon>
        <taxon>Nepetoideae</taxon>
        <taxon>Mentheae</taxon>
        <taxon>Salviinae</taxon>
        <taxon>Salvia</taxon>
        <taxon>Salvia subgen. Calosphace</taxon>
    </lineage>
</organism>
<evidence type="ECO:0000256" key="4">
    <source>
        <dbReference type="ARBA" id="ARBA00022692"/>
    </source>
</evidence>
<proteinExistence type="predicted"/>
<keyword evidence="3" id="KW-0808">Transferase</keyword>
<dbReference type="InterPro" id="IPR011009">
    <property type="entry name" value="Kinase-like_dom_sf"/>
</dbReference>
<dbReference type="GO" id="GO:0004674">
    <property type="term" value="F:protein serine/threonine kinase activity"/>
    <property type="evidence" value="ECO:0007669"/>
    <property type="project" value="UniProtKB-KW"/>
</dbReference>
<dbReference type="Pfam" id="PF00069">
    <property type="entry name" value="Pkinase"/>
    <property type="match status" value="1"/>
</dbReference>
<evidence type="ECO:0000256" key="8">
    <source>
        <dbReference type="ARBA" id="ARBA00022840"/>
    </source>
</evidence>
<dbReference type="PROSITE" id="PS00108">
    <property type="entry name" value="PROTEIN_KINASE_ST"/>
    <property type="match status" value="1"/>
</dbReference>
<dbReference type="PANTHER" id="PTHR27009">
    <property type="entry name" value="RUST RESISTANCE KINASE LR10-RELATED"/>
    <property type="match status" value="1"/>
</dbReference>
<evidence type="ECO:0000256" key="11">
    <source>
        <dbReference type="ARBA" id="ARBA00023180"/>
    </source>
</evidence>
<dbReference type="GO" id="GO:0005524">
    <property type="term" value="F:ATP binding"/>
    <property type="evidence" value="ECO:0007669"/>
    <property type="project" value="UniProtKB-UniRule"/>
</dbReference>
<evidence type="ECO:0000256" key="7">
    <source>
        <dbReference type="ARBA" id="ARBA00022777"/>
    </source>
</evidence>
<evidence type="ECO:0000256" key="13">
    <source>
        <dbReference type="SAM" id="Phobius"/>
    </source>
</evidence>
<dbReference type="PROSITE" id="PS00107">
    <property type="entry name" value="PROTEIN_KINASE_ATP"/>
    <property type="match status" value="1"/>
</dbReference>
<feature type="signal peptide" evidence="14">
    <location>
        <begin position="1"/>
        <end position="22"/>
    </location>
</feature>
<feature type="chain" id="PRO_5044886107" evidence="14">
    <location>
        <begin position="23"/>
        <end position="615"/>
    </location>
</feature>
<evidence type="ECO:0000313" key="16">
    <source>
        <dbReference type="EMBL" id="KAL1531851.1"/>
    </source>
</evidence>
<dbReference type="FunFam" id="3.30.200.20:FF:000178">
    <property type="entry name" value="serine/threonine-protein kinase PBS1-like"/>
    <property type="match status" value="1"/>
</dbReference>
<keyword evidence="6 12" id="KW-0547">Nucleotide-binding</keyword>
<evidence type="ECO:0000256" key="5">
    <source>
        <dbReference type="ARBA" id="ARBA00022729"/>
    </source>
</evidence>
<dbReference type="EMBL" id="JBEAFC010000014">
    <property type="protein sequence ID" value="KAL1531851.1"/>
    <property type="molecule type" value="Genomic_DNA"/>
</dbReference>
<evidence type="ECO:0000256" key="10">
    <source>
        <dbReference type="ARBA" id="ARBA00023136"/>
    </source>
</evidence>
<keyword evidence="10 13" id="KW-0472">Membrane</keyword>
<comment type="caution">
    <text evidence="16">The sequence shown here is derived from an EMBL/GenBank/DDBJ whole genome shotgun (WGS) entry which is preliminary data.</text>
</comment>
<dbReference type="SUPFAM" id="SSF56112">
    <property type="entry name" value="Protein kinase-like (PK-like)"/>
    <property type="match status" value="1"/>
</dbReference>
<evidence type="ECO:0000256" key="9">
    <source>
        <dbReference type="ARBA" id="ARBA00022989"/>
    </source>
</evidence>
<keyword evidence="7" id="KW-0418">Kinase</keyword>
<dbReference type="AlphaFoldDB" id="A0ABD1FM78"/>
<evidence type="ECO:0000259" key="15">
    <source>
        <dbReference type="PROSITE" id="PS50011"/>
    </source>
</evidence>
<evidence type="ECO:0000256" key="14">
    <source>
        <dbReference type="SAM" id="SignalP"/>
    </source>
</evidence>
<keyword evidence="2" id="KW-0723">Serine/threonine-protein kinase</keyword>
<keyword evidence="4 13" id="KW-0812">Transmembrane</keyword>
<dbReference type="PROSITE" id="PS50011">
    <property type="entry name" value="PROTEIN_KINASE_DOM"/>
    <property type="match status" value="1"/>
</dbReference>
<reference evidence="16 17" key="1">
    <citation type="submission" date="2024-06" db="EMBL/GenBank/DDBJ databases">
        <title>A chromosome level genome sequence of Diviner's sage (Salvia divinorum).</title>
        <authorList>
            <person name="Ford S.A."/>
            <person name="Ro D.-K."/>
            <person name="Ness R.W."/>
            <person name="Phillips M.A."/>
        </authorList>
    </citation>
    <scope>NUCLEOTIDE SEQUENCE [LARGE SCALE GENOMIC DNA]</scope>
    <source>
        <strain evidence="16">SAF-2024a</strain>
        <tissue evidence="16">Leaf</tissue>
    </source>
</reference>
<dbReference type="InterPro" id="IPR017441">
    <property type="entry name" value="Protein_kinase_ATP_BS"/>
</dbReference>
<dbReference type="CDD" id="cd14066">
    <property type="entry name" value="STKc_IRAK"/>
    <property type="match status" value="1"/>
</dbReference>
<evidence type="ECO:0000313" key="17">
    <source>
        <dbReference type="Proteomes" id="UP001567538"/>
    </source>
</evidence>
<dbReference type="GO" id="GO:0016020">
    <property type="term" value="C:membrane"/>
    <property type="evidence" value="ECO:0007669"/>
    <property type="project" value="UniProtKB-SubCell"/>
</dbReference>
<dbReference type="InterPro" id="IPR045874">
    <property type="entry name" value="LRK10/LRL21-25-like"/>
</dbReference>
<feature type="domain" description="Protein kinase" evidence="15">
    <location>
        <begin position="303"/>
        <end position="599"/>
    </location>
</feature>
<dbReference type="SMART" id="SM00220">
    <property type="entry name" value="S_TKc"/>
    <property type="match status" value="1"/>
</dbReference>
<feature type="binding site" evidence="12">
    <location>
        <position position="331"/>
    </location>
    <ligand>
        <name>ATP</name>
        <dbReference type="ChEBI" id="CHEBI:30616"/>
    </ligand>
</feature>
<keyword evidence="5 14" id="KW-0732">Signal</keyword>
<protein>
    <submittedName>
        <fullName evidence="16">LEAF RUST 10 DISEASE-RESISTANCE LOCUS RECEPTOR-LIKE PROTEIN KINASE-like 2.4</fullName>
    </submittedName>
</protein>
<name>A0ABD1FM78_SALDI</name>
<evidence type="ECO:0000256" key="1">
    <source>
        <dbReference type="ARBA" id="ARBA00004479"/>
    </source>
</evidence>
<keyword evidence="9 13" id="KW-1133">Transmembrane helix</keyword>
<keyword evidence="17" id="KW-1185">Reference proteome</keyword>
<feature type="transmembrane region" description="Helical" evidence="13">
    <location>
        <begin position="241"/>
        <end position="262"/>
    </location>
</feature>
<comment type="subcellular location">
    <subcellularLocation>
        <location evidence="1">Membrane</location>
        <topology evidence="1">Single-pass type I membrane protein</topology>
    </subcellularLocation>
</comment>
<dbReference type="Gene3D" id="3.30.200.20">
    <property type="entry name" value="Phosphorylase Kinase, domain 1"/>
    <property type="match status" value="1"/>
</dbReference>
<accession>A0ABD1FM78</accession>
<dbReference type="Proteomes" id="UP001567538">
    <property type="component" value="Unassembled WGS sequence"/>
</dbReference>
<evidence type="ECO:0000256" key="6">
    <source>
        <dbReference type="ARBA" id="ARBA00022741"/>
    </source>
</evidence>
<keyword evidence="8 12" id="KW-0067">ATP-binding</keyword>
<evidence type="ECO:0000256" key="12">
    <source>
        <dbReference type="PROSITE-ProRule" id="PRU10141"/>
    </source>
</evidence>